<dbReference type="KEGG" id="pbf:CFX0092_A1569"/>
<dbReference type="InterPro" id="IPR003593">
    <property type="entry name" value="AAA+_ATPase"/>
</dbReference>
<dbReference type="InterPro" id="IPR050763">
    <property type="entry name" value="ABC_transporter_ATP-binding"/>
</dbReference>
<evidence type="ECO:0000256" key="3">
    <source>
        <dbReference type="ARBA" id="ARBA00022741"/>
    </source>
</evidence>
<keyword evidence="8" id="KW-1185">Reference proteome</keyword>
<dbReference type="InterPro" id="IPR003439">
    <property type="entry name" value="ABC_transporter-like_ATP-bd"/>
</dbReference>
<dbReference type="InterPro" id="IPR005895">
    <property type="entry name" value="ABC_transptr_haem_export_CcmA"/>
</dbReference>
<keyword evidence="3" id="KW-0547">Nucleotide-binding</keyword>
<dbReference type="PANTHER" id="PTHR42711">
    <property type="entry name" value="ABC TRANSPORTER ATP-BINDING PROTEIN"/>
    <property type="match status" value="1"/>
</dbReference>
<feature type="domain" description="ABC transporter" evidence="6">
    <location>
        <begin position="2"/>
        <end position="230"/>
    </location>
</feature>
<dbReference type="PANTHER" id="PTHR42711:SF5">
    <property type="entry name" value="ABC TRANSPORTER ATP-BINDING PROTEIN NATA"/>
    <property type="match status" value="1"/>
</dbReference>
<evidence type="ECO:0000313" key="8">
    <source>
        <dbReference type="Proteomes" id="UP000215027"/>
    </source>
</evidence>
<dbReference type="InterPro" id="IPR027417">
    <property type="entry name" value="P-loop_NTPase"/>
</dbReference>
<accession>A0A161K320</accession>
<protein>
    <submittedName>
        <fullName evidence="7">Heme exporter protein CcmA</fullName>
    </submittedName>
</protein>
<dbReference type="Proteomes" id="UP000215027">
    <property type="component" value="Chromosome I"/>
</dbReference>
<dbReference type="PROSITE" id="PS50893">
    <property type="entry name" value="ABC_TRANSPORTER_2"/>
    <property type="match status" value="1"/>
</dbReference>
<dbReference type="GO" id="GO:0016887">
    <property type="term" value="F:ATP hydrolysis activity"/>
    <property type="evidence" value="ECO:0007669"/>
    <property type="project" value="InterPro"/>
</dbReference>
<keyword evidence="5" id="KW-0067">ATP-binding</keyword>
<evidence type="ECO:0000313" key="7">
    <source>
        <dbReference type="EMBL" id="CUS03447.2"/>
    </source>
</evidence>
<evidence type="ECO:0000259" key="6">
    <source>
        <dbReference type="PROSITE" id="PS50893"/>
    </source>
</evidence>
<dbReference type="Gene3D" id="3.40.50.300">
    <property type="entry name" value="P-loop containing nucleotide triphosphate hydrolases"/>
    <property type="match status" value="1"/>
</dbReference>
<dbReference type="OrthoDB" id="9804819at2"/>
<evidence type="ECO:0000256" key="2">
    <source>
        <dbReference type="ARBA" id="ARBA00022448"/>
    </source>
</evidence>
<evidence type="ECO:0000256" key="5">
    <source>
        <dbReference type="ARBA" id="ARBA00022840"/>
    </source>
</evidence>
<dbReference type="NCBIfam" id="TIGR01189">
    <property type="entry name" value="ccmA"/>
    <property type="match status" value="1"/>
</dbReference>
<evidence type="ECO:0000256" key="4">
    <source>
        <dbReference type="ARBA" id="ARBA00022748"/>
    </source>
</evidence>
<comment type="similarity">
    <text evidence="1">Belongs to the ABC transporter superfamily.</text>
</comment>
<evidence type="ECO:0000256" key="1">
    <source>
        <dbReference type="ARBA" id="ARBA00005417"/>
    </source>
</evidence>
<dbReference type="EMBL" id="LN890655">
    <property type="protein sequence ID" value="CUS03447.2"/>
    <property type="molecule type" value="Genomic_DNA"/>
</dbReference>
<gene>
    <name evidence="7" type="primary">ccmA</name>
    <name evidence="7" type="ORF">CFX0092_A1569</name>
</gene>
<dbReference type="SUPFAM" id="SSF52540">
    <property type="entry name" value="P-loop containing nucleoside triphosphate hydrolases"/>
    <property type="match status" value="1"/>
</dbReference>
<organism evidence="7 8">
    <name type="scientific">Candidatus Promineifilum breve</name>
    <dbReference type="NCBI Taxonomy" id="1806508"/>
    <lineage>
        <taxon>Bacteria</taxon>
        <taxon>Bacillati</taxon>
        <taxon>Chloroflexota</taxon>
        <taxon>Ardenticatenia</taxon>
        <taxon>Candidatus Promineifilales</taxon>
        <taxon>Candidatus Promineifilaceae</taxon>
        <taxon>Candidatus Promineifilum</taxon>
    </lineage>
</organism>
<keyword evidence="2" id="KW-0813">Transport</keyword>
<dbReference type="Pfam" id="PF00005">
    <property type="entry name" value="ABC_tran"/>
    <property type="match status" value="1"/>
</dbReference>
<dbReference type="SMART" id="SM00382">
    <property type="entry name" value="AAA"/>
    <property type="match status" value="1"/>
</dbReference>
<dbReference type="AlphaFoldDB" id="A0A161K320"/>
<dbReference type="RefSeq" id="WP_095042942.1">
    <property type="nucleotide sequence ID" value="NZ_LN890655.1"/>
</dbReference>
<keyword evidence="4" id="KW-0201">Cytochrome c-type biogenesis</keyword>
<name>A0A161K320_9CHLR</name>
<dbReference type="CDD" id="cd03230">
    <property type="entry name" value="ABC_DR_subfamily_A"/>
    <property type="match status" value="1"/>
</dbReference>
<dbReference type="GO" id="GO:0017004">
    <property type="term" value="P:cytochrome complex assembly"/>
    <property type="evidence" value="ECO:0007669"/>
    <property type="project" value="UniProtKB-KW"/>
</dbReference>
<dbReference type="GO" id="GO:0005524">
    <property type="term" value="F:ATP binding"/>
    <property type="evidence" value="ECO:0007669"/>
    <property type="project" value="UniProtKB-KW"/>
</dbReference>
<sequence>MIRLSGIVKHYGLNPVLRGVDLTVGQGEFVTLVGPNGAGKSTLLGIVATLLRPTSGEARVGGWRLPEQADRVRRHIGLVSHQPLLYRDLTAAENLTFFAKLYRLPEAEARVAEALRKVGLFARQRDPVGAFSRGMVQRLTIARATLHEPDVLLLDEPYTGLDQEATHLLDDLLREETARGRTILMITHDLGHGLGLADRLAILHGGRIAHEVSRAAISPAAVYDLYAEVTMM</sequence>
<reference evidence="7" key="1">
    <citation type="submission" date="2016-01" db="EMBL/GenBank/DDBJ databases">
        <authorList>
            <person name="Mcilroy J.S."/>
            <person name="Karst M S."/>
            <person name="Albertsen M."/>
        </authorList>
    </citation>
    <scope>NUCLEOTIDE SEQUENCE</scope>
    <source>
        <strain evidence="7">Cfx-K</strain>
    </source>
</reference>
<proteinExistence type="inferred from homology"/>
<dbReference type="GO" id="GO:0022857">
    <property type="term" value="F:transmembrane transporter activity"/>
    <property type="evidence" value="ECO:0007669"/>
    <property type="project" value="InterPro"/>
</dbReference>